<feature type="transmembrane region" description="Helical" evidence="7">
    <location>
        <begin position="215"/>
        <end position="236"/>
    </location>
</feature>
<keyword evidence="3" id="KW-1003">Cell membrane</keyword>
<evidence type="ECO:0000259" key="8">
    <source>
        <dbReference type="PROSITE" id="PS50928"/>
    </source>
</evidence>
<evidence type="ECO:0000256" key="3">
    <source>
        <dbReference type="ARBA" id="ARBA00022475"/>
    </source>
</evidence>
<dbReference type="AlphaFoldDB" id="G5ICN8"/>
<dbReference type="InterPro" id="IPR050809">
    <property type="entry name" value="UgpAE/MalFG_permease"/>
</dbReference>
<evidence type="ECO:0000256" key="5">
    <source>
        <dbReference type="ARBA" id="ARBA00022989"/>
    </source>
</evidence>
<keyword evidence="5 7" id="KW-1133">Transmembrane helix</keyword>
<dbReference type="InterPro" id="IPR035906">
    <property type="entry name" value="MetI-like_sf"/>
</dbReference>
<evidence type="ECO:0000256" key="4">
    <source>
        <dbReference type="ARBA" id="ARBA00022692"/>
    </source>
</evidence>
<dbReference type="PROSITE" id="PS50928">
    <property type="entry name" value="ABC_TM1"/>
    <property type="match status" value="1"/>
</dbReference>
<feature type="domain" description="ABC transmembrane type-1" evidence="8">
    <location>
        <begin position="81"/>
        <end position="295"/>
    </location>
</feature>
<keyword evidence="4 7" id="KW-0812">Transmembrane</keyword>
<dbReference type="CDD" id="cd06261">
    <property type="entry name" value="TM_PBP2"/>
    <property type="match status" value="1"/>
</dbReference>
<evidence type="ECO:0000256" key="1">
    <source>
        <dbReference type="ARBA" id="ARBA00004651"/>
    </source>
</evidence>
<feature type="transmembrane region" description="Helical" evidence="7">
    <location>
        <begin position="121"/>
        <end position="140"/>
    </location>
</feature>
<keyword evidence="2 7" id="KW-0813">Transport</keyword>
<keyword evidence="10" id="KW-1185">Reference proteome</keyword>
<sequence>MEDIVIAKKKGSFFRKVYKQRQLFLIMAIPLLFYLLFEYVPMLKVRWAFTNFGEVPASQIEYIGLDNFKRLLGSASFMNAFKNTLIISAMKLVVGFPIPIILALMLNEVTSRHYKKVTQTIIYFPHFLSWVVIGSIWFLILAPQNSINAQLAEMMGKQPVYWFASKEHIRELLVLTDVWAGAGYSAIVYLASMTSIDPTLYEAAKMDGAGKLKQIWHITLSMIKPTVVVMLIFQLGKILNIFDQVLVMASPVVYETADVVQTYAYRTGVSEMKVGYGMAVSVFKAIISFGLVMITNHIAKKIDDEGIF</sequence>
<accession>G5ICN8</accession>
<protein>
    <recommendedName>
        <fullName evidence="8">ABC transmembrane type-1 domain-containing protein</fullName>
    </recommendedName>
</protein>
<evidence type="ECO:0000256" key="2">
    <source>
        <dbReference type="ARBA" id="ARBA00022448"/>
    </source>
</evidence>
<dbReference type="InterPro" id="IPR000515">
    <property type="entry name" value="MetI-like"/>
</dbReference>
<dbReference type="Gene3D" id="1.10.3720.10">
    <property type="entry name" value="MetI-like"/>
    <property type="match status" value="1"/>
</dbReference>
<evidence type="ECO:0000313" key="9">
    <source>
        <dbReference type="EMBL" id="EHI60784.1"/>
    </source>
</evidence>
<dbReference type="SUPFAM" id="SSF161098">
    <property type="entry name" value="MetI-like"/>
    <property type="match status" value="1"/>
</dbReference>
<dbReference type="PANTHER" id="PTHR43227:SF11">
    <property type="entry name" value="BLL4140 PROTEIN"/>
    <property type="match status" value="1"/>
</dbReference>
<gene>
    <name evidence="9" type="ORF">HMPREF9473_01348</name>
</gene>
<feature type="transmembrane region" description="Helical" evidence="7">
    <location>
        <begin position="85"/>
        <end position="109"/>
    </location>
</feature>
<keyword evidence="6 7" id="KW-0472">Membrane</keyword>
<feature type="transmembrane region" description="Helical" evidence="7">
    <location>
        <begin position="21"/>
        <end position="37"/>
    </location>
</feature>
<reference evidence="9 10" key="1">
    <citation type="submission" date="2011-08" db="EMBL/GenBank/DDBJ databases">
        <title>The Genome Sequence of Clostridium hathewayi WAL-18680.</title>
        <authorList>
            <consortium name="The Broad Institute Genome Sequencing Platform"/>
            <person name="Earl A."/>
            <person name="Ward D."/>
            <person name="Feldgarden M."/>
            <person name="Gevers D."/>
            <person name="Finegold S.M."/>
            <person name="Summanen P.H."/>
            <person name="Molitoris D.R."/>
            <person name="Song M."/>
            <person name="Daigneault M."/>
            <person name="Allen-Vercoe E."/>
            <person name="Young S.K."/>
            <person name="Zeng Q."/>
            <person name="Gargeya S."/>
            <person name="Fitzgerald M."/>
            <person name="Haas B."/>
            <person name="Abouelleil A."/>
            <person name="Alvarado L."/>
            <person name="Arachchi H.M."/>
            <person name="Berlin A."/>
            <person name="Brown A."/>
            <person name="Chapman S.B."/>
            <person name="Chen Z."/>
            <person name="Dunbar C."/>
            <person name="Freedman E."/>
            <person name="Gearin G."/>
            <person name="Gellesch M."/>
            <person name="Goldberg J."/>
            <person name="Griggs A."/>
            <person name="Gujja S."/>
            <person name="Heiman D."/>
            <person name="Howarth C."/>
            <person name="Larson L."/>
            <person name="Lui A."/>
            <person name="MacDonald P.J.P."/>
            <person name="Montmayeur A."/>
            <person name="Murphy C."/>
            <person name="Neiman D."/>
            <person name="Pearson M."/>
            <person name="Priest M."/>
            <person name="Roberts A."/>
            <person name="Saif S."/>
            <person name="Shea T."/>
            <person name="Shenoy N."/>
            <person name="Sisk P."/>
            <person name="Stolte C."/>
            <person name="Sykes S."/>
            <person name="Wortman J."/>
            <person name="Nusbaum C."/>
            <person name="Birren B."/>
        </authorList>
    </citation>
    <scope>NUCLEOTIDE SEQUENCE [LARGE SCALE GENOMIC DNA]</scope>
    <source>
        <strain evidence="9 10">WAL-18680</strain>
    </source>
</reference>
<name>G5ICN8_9FIRM</name>
<dbReference type="PATRIC" id="fig|742737.3.peg.1360"/>
<dbReference type="Pfam" id="PF00528">
    <property type="entry name" value="BPD_transp_1"/>
    <property type="match status" value="1"/>
</dbReference>
<feature type="transmembrane region" description="Helical" evidence="7">
    <location>
        <begin position="274"/>
        <end position="294"/>
    </location>
</feature>
<organism evidence="9 10">
    <name type="scientific">Hungatella hathewayi WAL-18680</name>
    <dbReference type="NCBI Taxonomy" id="742737"/>
    <lineage>
        <taxon>Bacteria</taxon>
        <taxon>Bacillati</taxon>
        <taxon>Bacillota</taxon>
        <taxon>Clostridia</taxon>
        <taxon>Lachnospirales</taxon>
        <taxon>Lachnospiraceae</taxon>
        <taxon>Hungatella</taxon>
    </lineage>
</organism>
<dbReference type="HOGENOM" id="CLU_016047_0_1_9"/>
<dbReference type="GO" id="GO:0055085">
    <property type="term" value="P:transmembrane transport"/>
    <property type="evidence" value="ECO:0007669"/>
    <property type="project" value="InterPro"/>
</dbReference>
<evidence type="ECO:0000313" key="10">
    <source>
        <dbReference type="Proteomes" id="UP000005384"/>
    </source>
</evidence>
<dbReference type="Proteomes" id="UP000005384">
    <property type="component" value="Unassembled WGS sequence"/>
</dbReference>
<dbReference type="GO" id="GO:0005886">
    <property type="term" value="C:plasma membrane"/>
    <property type="evidence" value="ECO:0007669"/>
    <property type="project" value="UniProtKB-SubCell"/>
</dbReference>
<comment type="caution">
    <text evidence="9">The sequence shown here is derived from an EMBL/GenBank/DDBJ whole genome shotgun (WGS) entry which is preliminary data.</text>
</comment>
<evidence type="ECO:0000256" key="6">
    <source>
        <dbReference type="ARBA" id="ARBA00023136"/>
    </source>
</evidence>
<evidence type="ECO:0000256" key="7">
    <source>
        <dbReference type="RuleBase" id="RU363032"/>
    </source>
</evidence>
<proteinExistence type="inferred from homology"/>
<comment type="similarity">
    <text evidence="7">Belongs to the binding-protein-dependent transport system permease family.</text>
</comment>
<comment type="subcellular location">
    <subcellularLocation>
        <location evidence="1 7">Cell membrane</location>
        <topology evidence="1 7">Multi-pass membrane protein</topology>
    </subcellularLocation>
</comment>
<dbReference type="PANTHER" id="PTHR43227">
    <property type="entry name" value="BLL4140 PROTEIN"/>
    <property type="match status" value="1"/>
</dbReference>
<dbReference type="EMBL" id="ADLN01000012">
    <property type="protein sequence ID" value="EHI60784.1"/>
    <property type="molecule type" value="Genomic_DNA"/>
</dbReference>